<gene>
    <name evidence="2" type="ORF">SS50377_28685</name>
</gene>
<comment type="caution">
    <text evidence="2">The sequence shown here is derived from an EMBL/GenBank/DDBJ whole genome shotgun (WGS) entry which is preliminary data.</text>
</comment>
<dbReference type="SUPFAM" id="SSF57184">
    <property type="entry name" value="Growth factor receptor domain"/>
    <property type="match status" value="1"/>
</dbReference>
<proteinExistence type="predicted"/>
<keyword evidence="1" id="KW-0472">Membrane</keyword>
<keyword evidence="1" id="KW-1133">Transmembrane helix</keyword>
<feature type="transmembrane region" description="Helical" evidence="1">
    <location>
        <begin position="255"/>
        <end position="279"/>
    </location>
</feature>
<dbReference type="GeneID" id="94302708"/>
<dbReference type="Proteomes" id="UP000018208">
    <property type="component" value="Unassembled WGS sequence"/>
</dbReference>
<dbReference type="InterPro" id="IPR009030">
    <property type="entry name" value="Growth_fac_rcpt_cys_sf"/>
</dbReference>
<protein>
    <submittedName>
        <fullName evidence="2">Cysteine-rich membrane protein 1</fullName>
    </submittedName>
</protein>
<organism evidence="2 3">
    <name type="scientific">Spironucleus salmonicida</name>
    <dbReference type="NCBI Taxonomy" id="348837"/>
    <lineage>
        <taxon>Eukaryota</taxon>
        <taxon>Metamonada</taxon>
        <taxon>Diplomonadida</taxon>
        <taxon>Hexamitidae</taxon>
        <taxon>Hexamitinae</taxon>
        <taxon>Spironucleus</taxon>
    </lineage>
</organism>
<dbReference type="InterPro" id="IPR006212">
    <property type="entry name" value="Furin_repeat"/>
</dbReference>
<evidence type="ECO:0000313" key="3">
    <source>
        <dbReference type="Proteomes" id="UP000018208"/>
    </source>
</evidence>
<dbReference type="KEGG" id="ssao:94302708"/>
<accession>A0A9P8LKA4</accession>
<reference evidence="2 3" key="1">
    <citation type="journal article" date="2014" name="PLoS Genet.">
        <title>The Genome of Spironucleus salmonicida Highlights a Fish Pathogen Adapted to Fluctuating Environments.</title>
        <authorList>
            <person name="Xu F."/>
            <person name="Jerlstrom-Hultqvist J."/>
            <person name="Einarsson E."/>
            <person name="Astvaldsson A."/>
            <person name="Svard S.G."/>
            <person name="Andersson J.O."/>
        </authorList>
    </citation>
    <scope>NUCLEOTIDE SEQUENCE [LARGE SCALE GENOMIC DNA]</scope>
    <source>
        <strain evidence="2 3">ATCC 50377</strain>
    </source>
</reference>
<dbReference type="Gene3D" id="2.10.220.10">
    <property type="entry name" value="Hormone Receptor, Insulin-like Growth Factor Receptor 1, Chain A, domain 2"/>
    <property type="match status" value="1"/>
</dbReference>
<name>A0A9P8LKA4_9EUKA</name>
<dbReference type="SMART" id="SM00261">
    <property type="entry name" value="FU"/>
    <property type="match status" value="3"/>
</dbReference>
<evidence type="ECO:0000256" key="1">
    <source>
        <dbReference type="SAM" id="Phobius"/>
    </source>
</evidence>
<sequence length="284" mass="29784">MADPGTCTQRDTNCMANHFCPATDHNTVACKPCTEEIAFGQGCHCKDNIVTTNCQECNGTTCSTCLPGTYLSGNACKKCSKGCGACTESNSCEKCADMFVMERGKCVKVCNSNDDCDNDGSTFCEISSKRCVKCGDKCDICSSAMFCNACDGMTHITTIAGQCTPTCKDMEDRKYCKNGTATACVAGLDSACQCGFAFNCASCTTSKDACETCLPNVVKGDDGACNTCAVGYKFIGDMCWADEKSGEVNRIGTGVIVGIVVGVLAVVGAVGSCLAFYLIKKTKK</sequence>
<dbReference type="EMBL" id="AUWU02000009">
    <property type="protein sequence ID" value="KAH0569726.1"/>
    <property type="molecule type" value="Genomic_DNA"/>
</dbReference>
<keyword evidence="3" id="KW-1185">Reference proteome</keyword>
<dbReference type="AlphaFoldDB" id="A0A9P8LKA4"/>
<keyword evidence="1" id="KW-0812">Transmembrane</keyword>
<dbReference type="RefSeq" id="XP_067760499.1">
    <property type="nucleotide sequence ID" value="XM_067912442.1"/>
</dbReference>
<evidence type="ECO:0000313" key="2">
    <source>
        <dbReference type="EMBL" id="KAH0569726.1"/>
    </source>
</evidence>